<dbReference type="AlphaFoldDB" id="D2UXH3"/>
<dbReference type="InParanoid" id="D2UXH3"/>
<evidence type="ECO:0000256" key="11">
    <source>
        <dbReference type="ARBA" id="ARBA00023136"/>
    </source>
</evidence>
<dbReference type="InterPro" id="IPR050365">
    <property type="entry name" value="TIM50"/>
</dbReference>
<evidence type="ECO:0000256" key="1">
    <source>
        <dbReference type="ARBA" id="ARBA00004434"/>
    </source>
</evidence>
<comment type="function">
    <text evidence="12">Essential component of the TIM23 complex, a complex that mediates the translocation of transit peptide-containing proteins across the mitochondrial inner membrane.</text>
</comment>
<evidence type="ECO:0000256" key="12">
    <source>
        <dbReference type="RuleBase" id="RU365079"/>
    </source>
</evidence>
<evidence type="ECO:0000256" key="2">
    <source>
        <dbReference type="ARBA" id="ARBA00006344"/>
    </source>
</evidence>
<evidence type="ECO:0000256" key="7">
    <source>
        <dbReference type="ARBA" id="ARBA00022946"/>
    </source>
</evidence>
<keyword evidence="16" id="KW-1185">Reference proteome</keyword>
<dbReference type="KEGG" id="ngr:NAEGRDRAFT_29368"/>
<keyword evidence="9 12" id="KW-0811">Translocation</keyword>
<dbReference type="GO" id="GO:0005744">
    <property type="term" value="C:TIM23 mitochondrial import inner membrane translocase complex"/>
    <property type="evidence" value="ECO:0007669"/>
    <property type="project" value="UniProtKB-UniRule"/>
</dbReference>
<protein>
    <recommendedName>
        <fullName evidence="12">Mitochondrial import inner membrane translocase subunit TIM50</fullName>
    </recommendedName>
</protein>
<dbReference type="Proteomes" id="UP000006671">
    <property type="component" value="Unassembled WGS sequence"/>
</dbReference>
<dbReference type="Pfam" id="PF03031">
    <property type="entry name" value="NIF"/>
    <property type="match status" value="1"/>
</dbReference>
<dbReference type="SMART" id="SM00577">
    <property type="entry name" value="CPDc"/>
    <property type="match status" value="1"/>
</dbReference>
<organism evidence="16">
    <name type="scientific">Naegleria gruberi</name>
    <name type="common">Amoeba</name>
    <dbReference type="NCBI Taxonomy" id="5762"/>
    <lineage>
        <taxon>Eukaryota</taxon>
        <taxon>Discoba</taxon>
        <taxon>Heterolobosea</taxon>
        <taxon>Tetramitia</taxon>
        <taxon>Eutetramitia</taxon>
        <taxon>Vahlkampfiidae</taxon>
        <taxon>Naegleria</taxon>
    </lineage>
</organism>
<keyword evidence="8" id="KW-1133">Transmembrane helix</keyword>
<keyword evidence="7 12" id="KW-0809">Transit peptide</keyword>
<evidence type="ECO:0000313" key="16">
    <source>
        <dbReference type="Proteomes" id="UP000006671"/>
    </source>
</evidence>
<comment type="subcellular location">
    <subcellularLocation>
        <location evidence="1 12">Mitochondrion inner membrane</location>
        <topology evidence="1 12">Single-pass membrane protein</topology>
    </subcellularLocation>
</comment>
<keyword evidence="6 12" id="KW-0653">Protein transport</keyword>
<dbReference type="GeneID" id="8863576"/>
<comment type="similarity">
    <text evidence="2 12">Belongs to the TIM50 family.</text>
</comment>
<dbReference type="InterPro" id="IPR036412">
    <property type="entry name" value="HAD-like_sf"/>
</dbReference>
<dbReference type="OrthoDB" id="287041at2759"/>
<dbReference type="eggNOG" id="KOG2832">
    <property type="taxonomic scope" value="Eukaryota"/>
</dbReference>
<name>D2UXH3_NAEGR</name>
<accession>D2UXH3</accession>
<dbReference type="RefSeq" id="XP_002683376.1">
    <property type="nucleotide sequence ID" value="XM_002683330.1"/>
</dbReference>
<dbReference type="EMBL" id="GG738845">
    <property type="protein sequence ID" value="EFC50632.1"/>
    <property type="molecule type" value="Genomic_DNA"/>
</dbReference>
<dbReference type="PANTHER" id="PTHR12210">
    <property type="entry name" value="DULLARD PROTEIN PHOSPHATASE"/>
    <property type="match status" value="1"/>
</dbReference>
<dbReference type="PROSITE" id="PS50969">
    <property type="entry name" value="FCP1"/>
    <property type="match status" value="1"/>
</dbReference>
<feature type="region of interest" description="Disordered" evidence="13">
    <location>
        <begin position="200"/>
        <end position="223"/>
    </location>
</feature>
<evidence type="ECO:0000256" key="4">
    <source>
        <dbReference type="ARBA" id="ARBA00022692"/>
    </source>
</evidence>
<dbReference type="SUPFAM" id="SSF56784">
    <property type="entry name" value="HAD-like"/>
    <property type="match status" value="1"/>
</dbReference>
<reference evidence="15 16" key="1">
    <citation type="journal article" date="2010" name="Cell">
        <title>The genome of Naegleria gruberi illuminates early eukaryotic versatility.</title>
        <authorList>
            <person name="Fritz-Laylin L.K."/>
            <person name="Prochnik S.E."/>
            <person name="Ginger M.L."/>
            <person name="Dacks J.B."/>
            <person name="Carpenter M.L."/>
            <person name="Field M.C."/>
            <person name="Kuo A."/>
            <person name="Paredez A."/>
            <person name="Chapman J."/>
            <person name="Pham J."/>
            <person name="Shu S."/>
            <person name="Neupane R."/>
            <person name="Cipriano M."/>
            <person name="Mancuso J."/>
            <person name="Tu H."/>
            <person name="Salamov A."/>
            <person name="Lindquist E."/>
            <person name="Shapiro H."/>
            <person name="Lucas S."/>
            <person name="Grigoriev I.V."/>
            <person name="Cande W.Z."/>
            <person name="Fulton C."/>
            <person name="Rokhsar D.S."/>
            <person name="Dawson S.C."/>
        </authorList>
    </citation>
    <scope>NUCLEOTIDE SEQUENCE [LARGE SCALE GENOMIC DNA]</scope>
    <source>
        <strain evidence="15 16">NEG-M</strain>
    </source>
</reference>
<keyword evidence="4" id="KW-0812">Transmembrane</keyword>
<proteinExistence type="inferred from homology"/>
<evidence type="ECO:0000256" key="9">
    <source>
        <dbReference type="ARBA" id="ARBA00023010"/>
    </source>
</evidence>
<evidence type="ECO:0000256" key="8">
    <source>
        <dbReference type="ARBA" id="ARBA00022989"/>
    </source>
</evidence>
<comment type="subunit">
    <text evidence="12">Component of the TIM23 complex.</text>
</comment>
<dbReference type="VEuPathDB" id="AmoebaDB:NAEGRDRAFT_29368"/>
<evidence type="ECO:0000256" key="10">
    <source>
        <dbReference type="ARBA" id="ARBA00023128"/>
    </source>
</evidence>
<sequence>MAPLTKPTNSKLLPDLAEGSPQKPVLILAVEDLLIHTYYTPRTGWKTQKRPGLDNFLKTISQYYELVFFSENYMTSVQQIIERLDPNQYAHKLFKDSTTMENGKTIKDLSLMNRPIERIVLIDHRAEAYSKQPENTLVVEPWKGDTSDRLLTDLVPFLELVASKSGKIDVRTILNEYGNRDKPAQQIARDFITKLQNIKKAQQQQQPVEDKKQASGGWFGFRK</sequence>
<dbReference type="InterPro" id="IPR023214">
    <property type="entry name" value="HAD_sf"/>
</dbReference>
<evidence type="ECO:0000256" key="5">
    <source>
        <dbReference type="ARBA" id="ARBA00022792"/>
    </source>
</evidence>
<keyword evidence="11" id="KW-0472">Membrane</keyword>
<dbReference type="OMA" id="MEMYVGP"/>
<dbReference type="InterPro" id="IPR004274">
    <property type="entry name" value="FCP1_dom"/>
</dbReference>
<dbReference type="Gene3D" id="3.40.50.1000">
    <property type="entry name" value="HAD superfamily/HAD-like"/>
    <property type="match status" value="1"/>
</dbReference>
<dbReference type="CDD" id="cd07521">
    <property type="entry name" value="HAD_FCP1-like"/>
    <property type="match status" value="1"/>
</dbReference>
<evidence type="ECO:0000259" key="14">
    <source>
        <dbReference type="PROSITE" id="PS50969"/>
    </source>
</evidence>
<keyword evidence="3 12" id="KW-0813">Transport</keyword>
<dbReference type="GO" id="GO:0015031">
    <property type="term" value="P:protein transport"/>
    <property type="evidence" value="ECO:0007669"/>
    <property type="project" value="UniProtKB-KW"/>
</dbReference>
<keyword evidence="5" id="KW-0999">Mitochondrion inner membrane</keyword>
<keyword evidence="10 12" id="KW-0496">Mitochondrion</keyword>
<dbReference type="FunFam" id="3.40.50.1000:FF:000019">
    <property type="entry name" value="Mitochondrial import inner membrane translocase subunit TIM50"/>
    <property type="match status" value="1"/>
</dbReference>
<evidence type="ECO:0000256" key="3">
    <source>
        <dbReference type="ARBA" id="ARBA00022448"/>
    </source>
</evidence>
<feature type="domain" description="FCP1 homology" evidence="14">
    <location>
        <begin position="19"/>
        <end position="161"/>
    </location>
</feature>
<dbReference type="STRING" id="5762.D2UXH3"/>
<evidence type="ECO:0000313" key="15">
    <source>
        <dbReference type="EMBL" id="EFC50632.1"/>
    </source>
</evidence>
<gene>
    <name evidence="15" type="ORF">NAEGRDRAFT_29368</name>
</gene>
<evidence type="ECO:0000256" key="6">
    <source>
        <dbReference type="ARBA" id="ARBA00022927"/>
    </source>
</evidence>
<evidence type="ECO:0000256" key="13">
    <source>
        <dbReference type="SAM" id="MobiDB-lite"/>
    </source>
</evidence>